<comment type="caution">
    <text evidence="14">The sequence shown here is derived from an EMBL/GenBank/DDBJ whole genome shotgun (WGS) entry which is preliminary data.</text>
</comment>
<evidence type="ECO:0000256" key="8">
    <source>
        <dbReference type="ARBA" id="ARBA00022833"/>
    </source>
</evidence>
<accession>A0ABN3M5W2</accession>
<feature type="chain" id="PRO_5045902690" evidence="11">
    <location>
        <begin position="34"/>
        <end position="825"/>
    </location>
</feature>
<evidence type="ECO:0000256" key="9">
    <source>
        <dbReference type="ARBA" id="ARBA00023049"/>
    </source>
</evidence>
<dbReference type="PANTHER" id="PTHR13062:SF12">
    <property type="entry name" value="ALPHA-2-MACROGLOBULIN DOMAIN-CONTAINING PROTEIN"/>
    <property type="match status" value="1"/>
</dbReference>
<proteinExistence type="predicted"/>
<evidence type="ECO:0000313" key="14">
    <source>
        <dbReference type="EMBL" id="GAA2496441.1"/>
    </source>
</evidence>
<dbReference type="InterPro" id="IPR048665">
    <property type="entry name" value="InhA-like_VEG"/>
</dbReference>
<feature type="domain" description="Immune inhibitor A-like metallopeptidase VEG" evidence="13">
    <location>
        <begin position="647"/>
        <end position="815"/>
    </location>
</feature>
<evidence type="ECO:0000256" key="1">
    <source>
        <dbReference type="ARBA" id="ARBA00001947"/>
    </source>
</evidence>
<feature type="compositionally biased region" description="Low complexity" evidence="10">
    <location>
        <begin position="122"/>
        <end position="132"/>
    </location>
</feature>
<keyword evidence="4" id="KW-0645">Protease</keyword>
<sequence length="825" mass="88148">MRQSLHSGRRRLIGLLATGALVTGAVAASPVQAAPSNGKAKTDNAVTGKSRNDNLRSPLAVKQDAMRQKALEKRLKGDPSAQGKVATLGRGQHVQLEREGTDKIFVVIVEFGDQQYTGGTGSYPPGTFTGPPKDGSAADVTGPRHNEIPAPNRALDNSTLWQADYNRAHYQDMYFNRMAKYYERQSSGRYSVEGDVTEWVKVPFNEALYGRNYCGSIVCNTSTALVRDALAVWVKSQLDSGKTMAEVQAYLKTFDQQDRYDIDGDGNFNEPDGVIDHFQIVHAGGDEAAGDPNQGSDAIWSHRSFAAVQGGGPLGAGVNVGSNAGLVSSSLVPNNPTGVWVGDYTMQPENGGLGVFAHEFGHDLGLPDLYDTSGNTGGAENNTAFWTLMSSGANIGDGGPDGIGDDPTDLGAFELFQLGWLQPQGKQGPFYDVAYAGKRSSHTLGSNVPATKQAQALFTVLPDKVVPLELGAPYEGSKLYYSDAADDLDTTMTRSVTLPAGTVKLAAKARYNIEEDWDYAYLRVSADNGATWTQVPTSLSRTTDPNGNNLGQGITGVKASWTDLTADLTSWAGRTVQVQFRYKADGAQVGQPGVSTPPPGFQVDAIAITGQPLDGAETAAGWTFSPADGSGFRATGASVQRTFFNAYIAENRQYDGYDTSLRTAYNFGFPTKPDTVESYPYQNGLLINYWDTSQNDNNVGDHPGSGLVLPVDAHPEFTHWSNGTLMRNRILSYDSTFGLEATDAITLHNPADGTTGTVASKPAQPVFDDTRTWWVGADQHGATGSHPGRYQPGWYGVDVPKTGTTIRVVGTSKQGGSLNVLVAPK</sequence>
<gene>
    <name evidence="14" type="ORF">GCM10009858_38300</name>
</gene>
<keyword evidence="7" id="KW-0378">Hydrolase</keyword>
<dbReference type="Pfam" id="PF05547">
    <property type="entry name" value="Peptidase_M6"/>
    <property type="match status" value="1"/>
</dbReference>
<keyword evidence="3" id="KW-0964">Secreted</keyword>
<keyword evidence="6 11" id="KW-0732">Signal</keyword>
<feature type="domain" description="Peptidase M6-like" evidence="12">
    <location>
        <begin position="94"/>
        <end position="420"/>
    </location>
</feature>
<dbReference type="NCBIfam" id="TIGR03296">
    <property type="entry name" value="M6dom_TIGR03296"/>
    <property type="match status" value="1"/>
</dbReference>
<dbReference type="InterPro" id="IPR008757">
    <property type="entry name" value="Peptidase_M6-like_domain"/>
</dbReference>
<evidence type="ECO:0000313" key="15">
    <source>
        <dbReference type="Proteomes" id="UP001500730"/>
    </source>
</evidence>
<evidence type="ECO:0000256" key="4">
    <source>
        <dbReference type="ARBA" id="ARBA00022670"/>
    </source>
</evidence>
<evidence type="ECO:0000259" key="12">
    <source>
        <dbReference type="Pfam" id="PF05547"/>
    </source>
</evidence>
<feature type="signal peptide" evidence="11">
    <location>
        <begin position="1"/>
        <end position="33"/>
    </location>
</feature>
<dbReference type="InterPro" id="IPR006311">
    <property type="entry name" value="TAT_signal"/>
</dbReference>
<dbReference type="RefSeq" id="WP_344256667.1">
    <property type="nucleotide sequence ID" value="NZ_BAAARE010000020.1"/>
</dbReference>
<evidence type="ECO:0000256" key="7">
    <source>
        <dbReference type="ARBA" id="ARBA00022801"/>
    </source>
</evidence>
<keyword evidence="9" id="KW-0482">Metalloprotease</keyword>
<dbReference type="PANTHER" id="PTHR13062">
    <property type="entry name" value="COLLAGENASE"/>
    <property type="match status" value="1"/>
</dbReference>
<dbReference type="Proteomes" id="UP001500730">
    <property type="component" value="Unassembled WGS sequence"/>
</dbReference>
<evidence type="ECO:0000256" key="10">
    <source>
        <dbReference type="SAM" id="MobiDB-lite"/>
    </source>
</evidence>
<organism evidence="14 15">
    <name type="scientific">Terrabacter carboxydivorans</name>
    <dbReference type="NCBI Taxonomy" id="619730"/>
    <lineage>
        <taxon>Bacteria</taxon>
        <taxon>Bacillati</taxon>
        <taxon>Actinomycetota</taxon>
        <taxon>Actinomycetes</taxon>
        <taxon>Micrococcales</taxon>
        <taxon>Intrasporangiaceae</taxon>
        <taxon>Terrabacter</taxon>
    </lineage>
</organism>
<evidence type="ECO:0000256" key="11">
    <source>
        <dbReference type="SAM" id="SignalP"/>
    </source>
</evidence>
<dbReference type="EMBL" id="BAAARE010000020">
    <property type="protein sequence ID" value="GAA2496441.1"/>
    <property type="molecule type" value="Genomic_DNA"/>
</dbReference>
<name>A0ABN3M5W2_9MICO</name>
<evidence type="ECO:0000256" key="5">
    <source>
        <dbReference type="ARBA" id="ARBA00022723"/>
    </source>
</evidence>
<dbReference type="Pfam" id="PF20773">
    <property type="entry name" value="InhA-like_MAM"/>
    <property type="match status" value="1"/>
</dbReference>
<dbReference type="Gene3D" id="2.60.120.260">
    <property type="entry name" value="Galactose-binding domain-like"/>
    <property type="match status" value="1"/>
</dbReference>
<comment type="subcellular location">
    <subcellularLocation>
        <location evidence="2">Secreted</location>
    </subcellularLocation>
</comment>
<dbReference type="Pfam" id="PF20774">
    <property type="entry name" value="InhA-like_VEG"/>
    <property type="match status" value="1"/>
</dbReference>
<evidence type="ECO:0000256" key="3">
    <source>
        <dbReference type="ARBA" id="ARBA00022525"/>
    </source>
</evidence>
<keyword evidence="15" id="KW-1185">Reference proteome</keyword>
<evidence type="ECO:0000256" key="6">
    <source>
        <dbReference type="ARBA" id="ARBA00022729"/>
    </source>
</evidence>
<keyword evidence="8" id="KW-0862">Zinc</keyword>
<evidence type="ECO:0000256" key="2">
    <source>
        <dbReference type="ARBA" id="ARBA00004613"/>
    </source>
</evidence>
<keyword evidence="5" id="KW-0479">Metal-binding</keyword>
<protein>
    <submittedName>
        <fullName evidence="14">Immune inhibitor A</fullName>
    </submittedName>
</protein>
<comment type="cofactor">
    <cofactor evidence="1">
        <name>Zn(2+)</name>
        <dbReference type="ChEBI" id="CHEBI:29105"/>
    </cofactor>
</comment>
<dbReference type="PROSITE" id="PS51318">
    <property type="entry name" value="TAT"/>
    <property type="match status" value="1"/>
</dbReference>
<feature type="region of interest" description="Disordered" evidence="10">
    <location>
        <begin position="118"/>
        <end position="138"/>
    </location>
</feature>
<feature type="region of interest" description="Disordered" evidence="10">
    <location>
        <begin position="30"/>
        <end position="63"/>
    </location>
</feature>
<evidence type="ECO:0000259" key="13">
    <source>
        <dbReference type="Pfam" id="PF20774"/>
    </source>
</evidence>
<dbReference type="SUPFAM" id="SSF55486">
    <property type="entry name" value="Metalloproteases ('zincins'), catalytic domain"/>
    <property type="match status" value="1"/>
</dbReference>
<reference evidence="14 15" key="1">
    <citation type="journal article" date="2019" name="Int. J. Syst. Evol. Microbiol.">
        <title>The Global Catalogue of Microorganisms (GCM) 10K type strain sequencing project: providing services to taxonomists for standard genome sequencing and annotation.</title>
        <authorList>
            <consortium name="The Broad Institute Genomics Platform"/>
            <consortium name="The Broad Institute Genome Sequencing Center for Infectious Disease"/>
            <person name="Wu L."/>
            <person name="Ma J."/>
        </authorList>
    </citation>
    <scope>NUCLEOTIDE SEQUENCE [LARGE SCALE GENOMIC DNA]</scope>
    <source>
        <strain evidence="14 15">JCM 16259</strain>
    </source>
</reference>